<dbReference type="EMBL" id="CAJOBI010008226">
    <property type="protein sequence ID" value="CAF4107129.1"/>
    <property type="molecule type" value="Genomic_DNA"/>
</dbReference>
<dbReference type="Proteomes" id="UP000663855">
    <property type="component" value="Unassembled WGS sequence"/>
</dbReference>
<name>A0A815V7L7_9BILA</name>
<reference evidence="1" key="1">
    <citation type="submission" date="2021-02" db="EMBL/GenBank/DDBJ databases">
        <authorList>
            <person name="Nowell W R."/>
        </authorList>
    </citation>
    <scope>NUCLEOTIDE SEQUENCE</scope>
</reference>
<dbReference type="Proteomes" id="UP000681967">
    <property type="component" value="Unassembled WGS sequence"/>
</dbReference>
<dbReference type="EMBL" id="CAJNRE010009966">
    <property type="protein sequence ID" value="CAF2086999.1"/>
    <property type="molecule type" value="Genomic_DNA"/>
</dbReference>
<accession>A0A815V7L7</accession>
<evidence type="ECO:0000313" key="3">
    <source>
        <dbReference type="EMBL" id="CAF4107129.1"/>
    </source>
</evidence>
<proteinExistence type="predicted"/>
<evidence type="ECO:0000313" key="5">
    <source>
        <dbReference type="Proteomes" id="UP000663855"/>
    </source>
</evidence>
<dbReference type="AlphaFoldDB" id="A0A815V7L7"/>
<protein>
    <submittedName>
        <fullName evidence="1">Uncharacterized protein</fullName>
    </submittedName>
</protein>
<gene>
    <name evidence="4" type="ORF">BYL167_LOCUS20850</name>
    <name evidence="1" type="ORF">CJN711_LOCUS29119</name>
    <name evidence="2" type="ORF">MBJ925_LOCUS19661</name>
    <name evidence="3" type="ORF">SMN809_LOCUS17625</name>
</gene>
<dbReference type="Proteomes" id="UP000676336">
    <property type="component" value="Unassembled WGS sequence"/>
</dbReference>
<evidence type="ECO:0000313" key="2">
    <source>
        <dbReference type="EMBL" id="CAF2086999.1"/>
    </source>
</evidence>
<sequence length="299" mass="35160">MNNLSSILPTILILSDSHGRNLQTNTITSHYQVKTISVSGLQWKNVYDQSLCLFSLIHQDQFSSLISSTSYLLLLVGTNSLRNLPATEVINQVDDILHFLYSQHHHLINQKIIITSCIPCFKISRRFPTVASLMNNIHYYNQLLFELSSENYFLYFYLQVPTHWLGNDMIHVTSQHRHDFSNSFLNYINSLQIHTTLQTRHNIRSREVVSRRNKKRNLKLKQIQKLYTLTRQLSPLWSYTHVKHYLKYLGIRYGSLSIISNNMLNLRFNNVFHLNHANDILSLNIFDSNSFTRWVQEHP</sequence>
<organism evidence="1 5">
    <name type="scientific">Rotaria magnacalcarata</name>
    <dbReference type="NCBI Taxonomy" id="392030"/>
    <lineage>
        <taxon>Eukaryota</taxon>
        <taxon>Metazoa</taxon>
        <taxon>Spiralia</taxon>
        <taxon>Gnathifera</taxon>
        <taxon>Rotifera</taxon>
        <taxon>Eurotatoria</taxon>
        <taxon>Bdelloidea</taxon>
        <taxon>Philodinida</taxon>
        <taxon>Philodinidae</taxon>
        <taxon>Rotaria</taxon>
    </lineage>
</organism>
<comment type="caution">
    <text evidence="1">The sequence shown here is derived from an EMBL/GenBank/DDBJ whole genome shotgun (WGS) entry which is preliminary data.</text>
</comment>
<evidence type="ECO:0000313" key="4">
    <source>
        <dbReference type="EMBL" id="CAF4137385.1"/>
    </source>
</evidence>
<dbReference type="Proteomes" id="UP000663824">
    <property type="component" value="Unassembled WGS sequence"/>
</dbReference>
<dbReference type="EMBL" id="CAJNOV010013798">
    <property type="protein sequence ID" value="CAF1532288.1"/>
    <property type="molecule type" value="Genomic_DNA"/>
</dbReference>
<dbReference type="EMBL" id="CAJOBH010009289">
    <property type="protein sequence ID" value="CAF4137385.1"/>
    <property type="molecule type" value="Genomic_DNA"/>
</dbReference>
<dbReference type="SUPFAM" id="SSF52266">
    <property type="entry name" value="SGNH hydrolase"/>
    <property type="match status" value="1"/>
</dbReference>
<evidence type="ECO:0000313" key="1">
    <source>
        <dbReference type="EMBL" id="CAF1532288.1"/>
    </source>
</evidence>